<dbReference type="InterPro" id="IPR021145">
    <property type="entry name" value="Portal_protein_SPP1_Gp6-like"/>
</dbReference>
<evidence type="ECO:0000313" key="2">
    <source>
        <dbReference type="Proteomes" id="UP000263232"/>
    </source>
</evidence>
<organism evidence="1 2">
    <name type="scientific">Suicoccus acidiformans</name>
    <dbReference type="NCBI Taxonomy" id="2036206"/>
    <lineage>
        <taxon>Bacteria</taxon>
        <taxon>Bacillati</taxon>
        <taxon>Bacillota</taxon>
        <taxon>Bacilli</taxon>
        <taxon>Lactobacillales</taxon>
        <taxon>Aerococcaceae</taxon>
        <taxon>Suicoccus</taxon>
    </lineage>
</organism>
<protein>
    <submittedName>
        <fullName evidence="1">Phage portal protein</fullName>
    </submittedName>
</protein>
<gene>
    <name evidence="1" type="ORF">CL176_02130</name>
</gene>
<dbReference type="InterPro" id="IPR006428">
    <property type="entry name" value="Portal_SPP1-type"/>
</dbReference>
<dbReference type="Pfam" id="PF05133">
    <property type="entry name" value="SPP1_portal"/>
    <property type="match status" value="1"/>
</dbReference>
<dbReference type="NCBIfam" id="TIGR01538">
    <property type="entry name" value="portal_SPP1"/>
    <property type="match status" value="1"/>
</dbReference>
<proteinExistence type="predicted"/>
<dbReference type="Proteomes" id="UP000263232">
    <property type="component" value="Chromosome"/>
</dbReference>
<dbReference type="RefSeq" id="WP_118989838.1">
    <property type="nucleotide sequence ID" value="NZ_CP023434.1"/>
</dbReference>
<reference evidence="1 2" key="1">
    <citation type="submission" date="2017-09" db="EMBL/GenBank/DDBJ databases">
        <title>Complete genome sequence of Oxytococcus suis strain ZY16052.</title>
        <authorList>
            <person name="Li F."/>
        </authorList>
    </citation>
    <scope>NUCLEOTIDE SEQUENCE [LARGE SCALE GENOMIC DNA]</scope>
    <source>
        <strain evidence="1 2">ZY16052</strain>
    </source>
</reference>
<dbReference type="AlphaFoldDB" id="A0A347WIK9"/>
<dbReference type="OrthoDB" id="3189403at2"/>
<name>A0A347WIK9_9LACT</name>
<dbReference type="EMBL" id="CP023434">
    <property type="protein sequence ID" value="AXY24916.1"/>
    <property type="molecule type" value="Genomic_DNA"/>
</dbReference>
<dbReference type="KEGG" id="abae:CL176_02130"/>
<sequence>MALVNLNKHKLFTVSKDQELTAEVVYEALNLHIAKLRNNYIDNEDMYMSDHDILHDKPKESWKPDNRLVVNYAKYIVDTFGGYHIGIPLKVTHEDDNAEKFISDFRTLNDMEDTEYELAKDMDIFGSSFIYLYQDEDSDTRVAYESPVNMLMIHDDSIQERPLYAIRYEMLEDGIQAEVIDTERHYTYRSNHNMVGTLVEGDAHPYSELPVIEMIENEERQGIFDSVKSLINGLNKAVSEKANDVDYFADAYLKIIGPELEKEDVKTIRDDRIFNLYGDYPSADAAFLEKPNADTTQQNLIQLLKESIFSISMVANMNEENFGQASGTALAFKLQAMSNLAKMKDRKMQSGFNRMYRIVFSVGIGKVAPDDYRDIKYTFTRNVPKNEKEEAEIVTMLDGHVSDELKLSYLSSVDNVKDEINRIQEDEQRGSRLMQAIERQKRMTDDVINDVQEE</sequence>
<accession>A0A347WIK9</accession>
<evidence type="ECO:0000313" key="1">
    <source>
        <dbReference type="EMBL" id="AXY24916.1"/>
    </source>
</evidence>
<keyword evidence="2" id="KW-1185">Reference proteome</keyword>